<keyword evidence="5 7" id="KW-1133">Transmembrane helix</keyword>
<dbReference type="EMBL" id="CP039381">
    <property type="protein sequence ID" value="QCT07454.1"/>
    <property type="molecule type" value="Genomic_DNA"/>
</dbReference>
<evidence type="ECO:0000256" key="1">
    <source>
        <dbReference type="ARBA" id="ARBA00007150"/>
    </source>
</evidence>
<keyword evidence="6 7" id="KW-0472">Membrane</keyword>
<dbReference type="Proteomes" id="UP000301475">
    <property type="component" value="Chromosome"/>
</dbReference>
<comment type="catalytic activity">
    <reaction evidence="7">
        <text>L-cysteinyl-[prolipoprotein] + a 1,2-diacyl-sn-glycero-3-phospho-(1'-sn-glycerol) = an S-1,2-diacyl-sn-glyceryl-L-cysteinyl-[prolipoprotein] + sn-glycerol 1-phosphate + H(+)</text>
        <dbReference type="Rhea" id="RHEA:56712"/>
        <dbReference type="Rhea" id="RHEA-COMP:14679"/>
        <dbReference type="Rhea" id="RHEA-COMP:14680"/>
        <dbReference type="ChEBI" id="CHEBI:15378"/>
        <dbReference type="ChEBI" id="CHEBI:29950"/>
        <dbReference type="ChEBI" id="CHEBI:57685"/>
        <dbReference type="ChEBI" id="CHEBI:64716"/>
        <dbReference type="ChEBI" id="CHEBI:140658"/>
        <dbReference type="EC" id="2.5.1.145"/>
    </reaction>
</comment>
<comment type="function">
    <text evidence="7">Catalyzes the transfer of the diacylglyceryl group from phosphatidylglycerol to the sulfhydryl group of the N-terminal cysteine of a prolipoprotein, the first step in the formation of mature lipoproteins.</text>
</comment>
<feature type="binding site" evidence="7">
    <location>
        <position position="143"/>
    </location>
    <ligand>
        <name>a 1,2-diacyl-sn-glycero-3-phospho-(1'-sn-glycerol)</name>
        <dbReference type="ChEBI" id="CHEBI:64716"/>
    </ligand>
</feature>
<dbReference type="HAMAP" id="MF_01147">
    <property type="entry name" value="Lgt"/>
    <property type="match status" value="1"/>
</dbReference>
<reference evidence="8 9" key="1">
    <citation type="submission" date="2019-04" db="EMBL/GenBank/DDBJ databases">
        <authorList>
            <person name="Embree M."/>
            <person name="Gaffney J.R."/>
        </authorList>
    </citation>
    <scope>NUCLEOTIDE SEQUENCE [LARGE SCALE GENOMIC DNA]</scope>
    <source>
        <strain evidence="8 9">JE7A12</strain>
    </source>
</reference>
<dbReference type="PANTHER" id="PTHR30589:SF0">
    <property type="entry name" value="PHOSPHATIDYLGLYCEROL--PROLIPOPROTEIN DIACYLGLYCERYL TRANSFERASE"/>
    <property type="match status" value="1"/>
</dbReference>
<keyword evidence="2 7" id="KW-1003">Cell membrane</keyword>
<evidence type="ECO:0000256" key="2">
    <source>
        <dbReference type="ARBA" id="ARBA00022475"/>
    </source>
</evidence>
<dbReference type="AlphaFoldDB" id="A0A4P8XY54"/>
<keyword evidence="4 7" id="KW-0812">Transmembrane</keyword>
<keyword evidence="8" id="KW-0449">Lipoprotein</keyword>
<keyword evidence="9" id="KW-1185">Reference proteome</keyword>
<dbReference type="PANTHER" id="PTHR30589">
    <property type="entry name" value="PROLIPOPROTEIN DIACYLGLYCERYL TRANSFERASE"/>
    <property type="match status" value="1"/>
</dbReference>
<dbReference type="GO" id="GO:0042158">
    <property type="term" value="P:lipoprotein biosynthetic process"/>
    <property type="evidence" value="ECO:0007669"/>
    <property type="project" value="UniProtKB-UniRule"/>
</dbReference>
<evidence type="ECO:0000256" key="3">
    <source>
        <dbReference type="ARBA" id="ARBA00022679"/>
    </source>
</evidence>
<dbReference type="OrthoDB" id="871140at2"/>
<feature type="transmembrane region" description="Helical" evidence="7">
    <location>
        <begin position="240"/>
        <end position="260"/>
    </location>
</feature>
<name>A0A4P8XY54_9FIRM</name>
<comment type="pathway">
    <text evidence="7">Protein modification; lipoprotein biosynthesis (diacylglyceryl transfer).</text>
</comment>
<accession>A0A4P8XY54</accession>
<dbReference type="InterPro" id="IPR001640">
    <property type="entry name" value="Lgt"/>
</dbReference>
<proteinExistence type="inferred from homology"/>
<evidence type="ECO:0000256" key="4">
    <source>
        <dbReference type="ARBA" id="ARBA00022692"/>
    </source>
</evidence>
<dbReference type="EC" id="2.5.1.145" evidence="7"/>
<feature type="transmembrane region" description="Helical" evidence="7">
    <location>
        <begin position="26"/>
        <end position="46"/>
    </location>
</feature>
<dbReference type="NCBIfam" id="TIGR00544">
    <property type="entry name" value="lgt"/>
    <property type="match status" value="1"/>
</dbReference>
<feature type="transmembrane region" description="Helical" evidence="7">
    <location>
        <begin position="100"/>
        <end position="117"/>
    </location>
</feature>
<sequence length="272" mass="30684">MEVTFPGLGLEFNINREAFSIGSLSVYWYGIIIASGLVLACIYAFVRADYFKIDKNKLLNTVIVGIICAIIGARLYYVLFSWDDYKNNLMDIFYINKGGLAIYGGLIGAILGGGITCKLQKQELLPVLDVASIGFLIGQGIGRWGNFFNQEAFGSQTDLPWRMVSENTGNVGVHPCFLYESIWCLLGVLVLHILSKKWYHFKGQIFLCYMVWYGFERMIVEGLRTDSLYMTFSIFGYTPRVSQVLSACIFVTGIVLLIIFRKKRNVKNGDNN</sequence>
<dbReference type="PROSITE" id="PS01311">
    <property type="entry name" value="LGT"/>
    <property type="match status" value="1"/>
</dbReference>
<protein>
    <recommendedName>
        <fullName evidence="7">Phosphatidylglycerol--prolipoprotein diacylglyceryl transferase</fullName>
        <ecNumber evidence="7">2.5.1.145</ecNumber>
    </recommendedName>
</protein>
<dbReference type="GO" id="GO:0008961">
    <property type="term" value="F:phosphatidylglycerol-prolipoprotein diacylglyceryl transferase activity"/>
    <property type="evidence" value="ECO:0007669"/>
    <property type="project" value="UniProtKB-UniRule"/>
</dbReference>
<comment type="similarity">
    <text evidence="1 7">Belongs to the Lgt family.</text>
</comment>
<feature type="transmembrane region" description="Helical" evidence="7">
    <location>
        <begin position="58"/>
        <end position="80"/>
    </location>
</feature>
<dbReference type="KEGG" id="ruj:E5Z56_08865"/>
<gene>
    <name evidence="7 8" type="primary">lgt</name>
    <name evidence="8" type="ORF">E5Z56_08865</name>
</gene>
<comment type="subcellular location">
    <subcellularLocation>
        <location evidence="7">Cell membrane</location>
        <topology evidence="7">Multi-pass membrane protein</topology>
    </subcellularLocation>
</comment>
<organism evidence="8 9">
    <name type="scientific">Ruminococcus bovis</name>
    <dbReference type="NCBI Taxonomy" id="2564099"/>
    <lineage>
        <taxon>Bacteria</taxon>
        <taxon>Bacillati</taxon>
        <taxon>Bacillota</taxon>
        <taxon>Clostridia</taxon>
        <taxon>Eubacteriales</taxon>
        <taxon>Oscillospiraceae</taxon>
        <taxon>Ruminococcus</taxon>
    </lineage>
</organism>
<dbReference type="GO" id="GO:0005886">
    <property type="term" value="C:plasma membrane"/>
    <property type="evidence" value="ECO:0007669"/>
    <property type="project" value="UniProtKB-SubCell"/>
</dbReference>
<keyword evidence="3 7" id="KW-0808">Transferase</keyword>
<evidence type="ECO:0000313" key="8">
    <source>
        <dbReference type="EMBL" id="QCT07454.1"/>
    </source>
</evidence>
<dbReference type="RefSeq" id="WP_138157467.1">
    <property type="nucleotide sequence ID" value="NZ_CP039381.1"/>
</dbReference>
<dbReference type="UniPathway" id="UPA00664"/>
<evidence type="ECO:0000313" key="9">
    <source>
        <dbReference type="Proteomes" id="UP000301475"/>
    </source>
</evidence>
<evidence type="ECO:0000256" key="6">
    <source>
        <dbReference type="ARBA" id="ARBA00023136"/>
    </source>
</evidence>
<evidence type="ECO:0000256" key="5">
    <source>
        <dbReference type="ARBA" id="ARBA00022989"/>
    </source>
</evidence>
<evidence type="ECO:0000256" key="7">
    <source>
        <dbReference type="HAMAP-Rule" id="MF_01147"/>
    </source>
</evidence>
<feature type="transmembrane region" description="Helical" evidence="7">
    <location>
        <begin position="177"/>
        <end position="194"/>
    </location>
</feature>
<dbReference type="Pfam" id="PF01790">
    <property type="entry name" value="LGT"/>
    <property type="match status" value="1"/>
</dbReference>